<dbReference type="CDD" id="cd16380">
    <property type="entry name" value="YitT_C"/>
    <property type="match status" value="1"/>
</dbReference>
<evidence type="ECO:0000256" key="5">
    <source>
        <dbReference type="ARBA" id="ARBA00023136"/>
    </source>
</evidence>
<dbReference type="PIRSF" id="PIRSF006483">
    <property type="entry name" value="Membrane_protein_YitT"/>
    <property type="match status" value="1"/>
</dbReference>
<feature type="transmembrane region" description="Helical" evidence="6">
    <location>
        <begin position="12"/>
        <end position="36"/>
    </location>
</feature>
<evidence type="ECO:0000313" key="9">
    <source>
        <dbReference type="Proteomes" id="UP001597519"/>
    </source>
</evidence>
<keyword evidence="3 6" id="KW-0812">Transmembrane</keyword>
<comment type="subcellular location">
    <subcellularLocation>
        <location evidence="1">Cell membrane</location>
        <topology evidence="1">Multi-pass membrane protein</topology>
    </subcellularLocation>
</comment>
<keyword evidence="9" id="KW-1185">Reference proteome</keyword>
<keyword evidence="5 6" id="KW-0472">Membrane</keyword>
<protein>
    <submittedName>
        <fullName evidence="8">YitT family protein</fullName>
    </submittedName>
</protein>
<dbReference type="RefSeq" id="WP_377775854.1">
    <property type="nucleotide sequence ID" value="NZ_JBHUOQ010000005.1"/>
</dbReference>
<evidence type="ECO:0000256" key="4">
    <source>
        <dbReference type="ARBA" id="ARBA00022989"/>
    </source>
</evidence>
<evidence type="ECO:0000256" key="2">
    <source>
        <dbReference type="ARBA" id="ARBA00022475"/>
    </source>
</evidence>
<sequence>MKKPFKSVHIFSIAGRMILIVIGAFIAAYGLESVLIPNQVSDGGVTGISIVGSHHFNIQLGILIALLNIPFLWLGYKQIGLKFTILSIVGIMSLSFFTSIMHHVPTIIDGDSLLVTVVGGVILGFGMGIAIRNGGALDGIDMLAVLLSKKLPFGTSDLILFLNSFVFILVSTVFGFQGAILSSIAYFIASKIVTLIEEGFSGSKSVTIMTLHPEPIIEEIQTQLGRTCTYKKVTGGYTHTSFTEITCIINRLEEQKLKELMIAIDPHVFMAVYDVSDVRKGQFIKNDI</sequence>
<proteinExistence type="predicted"/>
<feature type="domain" description="DUF2179" evidence="7">
    <location>
        <begin position="226"/>
        <end position="279"/>
    </location>
</feature>
<comment type="caution">
    <text evidence="8">The sequence shown here is derived from an EMBL/GenBank/DDBJ whole genome shotgun (WGS) entry which is preliminary data.</text>
</comment>
<keyword evidence="4 6" id="KW-1133">Transmembrane helix</keyword>
<feature type="transmembrane region" description="Helical" evidence="6">
    <location>
        <begin position="83"/>
        <end position="101"/>
    </location>
</feature>
<feature type="transmembrane region" description="Helical" evidence="6">
    <location>
        <begin position="113"/>
        <end position="131"/>
    </location>
</feature>
<dbReference type="Gene3D" id="3.30.70.120">
    <property type="match status" value="1"/>
</dbReference>
<evidence type="ECO:0000256" key="1">
    <source>
        <dbReference type="ARBA" id="ARBA00004651"/>
    </source>
</evidence>
<feature type="transmembrane region" description="Helical" evidence="6">
    <location>
        <begin position="56"/>
        <end position="76"/>
    </location>
</feature>
<evidence type="ECO:0000313" key="8">
    <source>
        <dbReference type="EMBL" id="MFD2831531.1"/>
    </source>
</evidence>
<feature type="transmembrane region" description="Helical" evidence="6">
    <location>
        <begin position="151"/>
        <end position="170"/>
    </location>
</feature>
<name>A0ABW5WXH3_9STAP</name>
<accession>A0ABW5WXH3</accession>
<organism evidence="8 9">
    <name type="scientific">Corticicoccus populi</name>
    <dbReference type="NCBI Taxonomy" id="1812821"/>
    <lineage>
        <taxon>Bacteria</taxon>
        <taxon>Bacillati</taxon>
        <taxon>Bacillota</taxon>
        <taxon>Bacilli</taxon>
        <taxon>Bacillales</taxon>
        <taxon>Staphylococcaceae</taxon>
        <taxon>Corticicoccus</taxon>
    </lineage>
</organism>
<dbReference type="PANTHER" id="PTHR33545:SF2">
    <property type="entry name" value="UPF0750 MEMBRANE PROTEIN YDEO"/>
    <property type="match status" value="1"/>
</dbReference>
<dbReference type="InterPro" id="IPR051461">
    <property type="entry name" value="UPF0750_membrane"/>
</dbReference>
<evidence type="ECO:0000256" key="6">
    <source>
        <dbReference type="SAM" id="Phobius"/>
    </source>
</evidence>
<dbReference type="Pfam" id="PF02588">
    <property type="entry name" value="YitT_membrane"/>
    <property type="match status" value="1"/>
</dbReference>
<evidence type="ECO:0000256" key="3">
    <source>
        <dbReference type="ARBA" id="ARBA00022692"/>
    </source>
</evidence>
<dbReference type="Proteomes" id="UP001597519">
    <property type="component" value="Unassembled WGS sequence"/>
</dbReference>
<gene>
    <name evidence="8" type="ORF">ACFSX4_13725</name>
</gene>
<keyword evidence="2" id="KW-1003">Cell membrane</keyword>
<dbReference type="PANTHER" id="PTHR33545">
    <property type="entry name" value="UPF0750 MEMBRANE PROTEIN YITT-RELATED"/>
    <property type="match status" value="1"/>
</dbReference>
<dbReference type="Pfam" id="PF10035">
    <property type="entry name" value="DUF2179"/>
    <property type="match status" value="1"/>
</dbReference>
<dbReference type="InterPro" id="IPR003740">
    <property type="entry name" value="YitT"/>
</dbReference>
<dbReference type="InterPro" id="IPR019264">
    <property type="entry name" value="DUF2179"/>
</dbReference>
<dbReference type="InterPro" id="IPR015867">
    <property type="entry name" value="N-reg_PII/ATP_PRibTrfase_C"/>
</dbReference>
<dbReference type="EMBL" id="JBHUOQ010000005">
    <property type="protein sequence ID" value="MFD2831531.1"/>
    <property type="molecule type" value="Genomic_DNA"/>
</dbReference>
<reference evidence="9" key="1">
    <citation type="journal article" date="2019" name="Int. J. Syst. Evol. Microbiol.">
        <title>The Global Catalogue of Microorganisms (GCM) 10K type strain sequencing project: providing services to taxonomists for standard genome sequencing and annotation.</title>
        <authorList>
            <consortium name="The Broad Institute Genomics Platform"/>
            <consortium name="The Broad Institute Genome Sequencing Center for Infectious Disease"/>
            <person name="Wu L."/>
            <person name="Ma J."/>
        </authorList>
    </citation>
    <scope>NUCLEOTIDE SEQUENCE [LARGE SCALE GENOMIC DNA]</scope>
    <source>
        <strain evidence="9">KCTC 33575</strain>
    </source>
</reference>
<evidence type="ECO:0000259" key="7">
    <source>
        <dbReference type="Pfam" id="PF10035"/>
    </source>
</evidence>